<evidence type="ECO:0000313" key="2">
    <source>
        <dbReference type="Proteomes" id="UP000593561"/>
    </source>
</evidence>
<organism evidence="1 2">
    <name type="scientific">Gossypium davidsonii</name>
    <name type="common">Davidson's cotton</name>
    <name type="synonym">Gossypium klotzschianum subsp. davidsonii</name>
    <dbReference type="NCBI Taxonomy" id="34287"/>
    <lineage>
        <taxon>Eukaryota</taxon>
        <taxon>Viridiplantae</taxon>
        <taxon>Streptophyta</taxon>
        <taxon>Embryophyta</taxon>
        <taxon>Tracheophyta</taxon>
        <taxon>Spermatophyta</taxon>
        <taxon>Magnoliopsida</taxon>
        <taxon>eudicotyledons</taxon>
        <taxon>Gunneridae</taxon>
        <taxon>Pentapetalae</taxon>
        <taxon>rosids</taxon>
        <taxon>malvids</taxon>
        <taxon>Malvales</taxon>
        <taxon>Malvaceae</taxon>
        <taxon>Malvoideae</taxon>
        <taxon>Gossypium</taxon>
    </lineage>
</organism>
<accession>A0A7J8RW63</accession>
<keyword evidence="2" id="KW-1185">Reference proteome</keyword>
<proteinExistence type="predicted"/>
<sequence>MTALYLSFNFLNKFHHLHTSFSWPIHFVSNFIINSLFFCIQYKEESGKGAEPMPMKKIKRDESLIYTPHPAHLWRSHSQHDVVDQSKGNPPIVLIRTCSIFL</sequence>
<dbReference type="EMBL" id="JABFAC010000007">
    <property type="protein sequence ID" value="MBA0618078.1"/>
    <property type="molecule type" value="Genomic_DNA"/>
</dbReference>
<comment type="caution">
    <text evidence="1">The sequence shown here is derived from an EMBL/GenBank/DDBJ whole genome shotgun (WGS) entry which is preliminary data.</text>
</comment>
<reference evidence="1 2" key="1">
    <citation type="journal article" date="2019" name="Genome Biol. Evol.">
        <title>Insights into the evolution of the New World diploid cottons (Gossypium, subgenus Houzingenia) based on genome sequencing.</title>
        <authorList>
            <person name="Grover C.E."/>
            <person name="Arick M.A. 2nd"/>
            <person name="Thrash A."/>
            <person name="Conover J.L."/>
            <person name="Sanders W.S."/>
            <person name="Peterson D.G."/>
            <person name="Frelichowski J.E."/>
            <person name="Scheffler J.A."/>
            <person name="Scheffler B.E."/>
            <person name="Wendel J.F."/>
        </authorList>
    </citation>
    <scope>NUCLEOTIDE SEQUENCE [LARGE SCALE GENOMIC DNA]</scope>
    <source>
        <strain evidence="1">27</strain>
        <tissue evidence="1">Leaf</tissue>
    </source>
</reference>
<protein>
    <submittedName>
        <fullName evidence="1">Uncharacterized protein</fullName>
    </submittedName>
</protein>
<evidence type="ECO:0000313" key="1">
    <source>
        <dbReference type="EMBL" id="MBA0618078.1"/>
    </source>
</evidence>
<gene>
    <name evidence="1" type="ORF">Godav_027471</name>
</gene>
<name>A0A7J8RW63_GOSDV</name>
<dbReference type="AlphaFoldDB" id="A0A7J8RW63"/>
<dbReference type="Proteomes" id="UP000593561">
    <property type="component" value="Unassembled WGS sequence"/>
</dbReference>